<proteinExistence type="predicted"/>
<keyword evidence="2" id="KW-0677">Repeat</keyword>
<feature type="region of interest" description="Disordered" evidence="4">
    <location>
        <begin position="2146"/>
        <end position="2167"/>
    </location>
</feature>
<reference evidence="5 6" key="1">
    <citation type="submission" date="2024-02" db="EMBL/GenBank/DDBJ databases">
        <authorList>
            <person name="Daric V."/>
            <person name="Darras S."/>
        </authorList>
    </citation>
    <scope>NUCLEOTIDE SEQUENCE [LARGE SCALE GENOMIC DNA]</scope>
</reference>
<feature type="coiled-coil region" evidence="3">
    <location>
        <begin position="854"/>
        <end position="966"/>
    </location>
</feature>
<dbReference type="SMART" id="SM00369">
    <property type="entry name" value="LRR_TYP"/>
    <property type="match status" value="3"/>
</dbReference>
<evidence type="ECO:0000256" key="3">
    <source>
        <dbReference type="SAM" id="Coils"/>
    </source>
</evidence>
<feature type="region of interest" description="Disordered" evidence="4">
    <location>
        <begin position="1836"/>
        <end position="1858"/>
    </location>
</feature>
<dbReference type="SUPFAM" id="SSF52075">
    <property type="entry name" value="Outer arm dynein light chain 1"/>
    <property type="match status" value="1"/>
</dbReference>
<feature type="region of interest" description="Disordered" evidence="4">
    <location>
        <begin position="1988"/>
        <end position="2008"/>
    </location>
</feature>
<keyword evidence="1" id="KW-0433">Leucine-rich repeat</keyword>
<dbReference type="Gene3D" id="3.80.10.10">
    <property type="entry name" value="Ribonuclease Inhibitor"/>
    <property type="match status" value="1"/>
</dbReference>
<dbReference type="SMART" id="SM00365">
    <property type="entry name" value="LRR_SD22"/>
    <property type="match status" value="2"/>
</dbReference>
<feature type="compositionally biased region" description="Basic and acidic residues" evidence="4">
    <location>
        <begin position="1988"/>
        <end position="1997"/>
    </location>
</feature>
<feature type="compositionally biased region" description="Polar residues" evidence="4">
    <location>
        <begin position="71"/>
        <end position="86"/>
    </location>
</feature>
<feature type="coiled-coil region" evidence="3">
    <location>
        <begin position="1210"/>
        <end position="1694"/>
    </location>
</feature>
<feature type="region of interest" description="Disordered" evidence="4">
    <location>
        <begin position="2186"/>
        <end position="2221"/>
    </location>
</feature>
<feature type="region of interest" description="Disordered" evidence="4">
    <location>
        <begin position="1"/>
        <end position="105"/>
    </location>
</feature>
<dbReference type="PROSITE" id="PS51450">
    <property type="entry name" value="LRR"/>
    <property type="match status" value="2"/>
</dbReference>
<dbReference type="InterPro" id="IPR003591">
    <property type="entry name" value="Leu-rich_rpt_typical-subtyp"/>
</dbReference>
<feature type="coiled-coil region" evidence="3">
    <location>
        <begin position="634"/>
        <end position="776"/>
    </location>
</feature>
<dbReference type="Proteomes" id="UP001642483">
    <property type="component" value="Unassembled WGS sequence"/>
</dbReference>
<feature type="coiled-coil region" evidence="3">
    <location>
        <begin position="1084"/>
        <end position="1118"/>
    </location>
</feature>
<sequence length="2221" mass="255870">MKRNTIHKIGGGSGDETLKTTDTKRFSVGSRIPSPTRTPATYTGRRSSRASTPQRSRSSSMSPTRGGALSPSYSTRSLENLSPIRTDQPDLSRSRELPPETGGGRNLVRYITPDLIKRLAKEDQFEHVKTLNFTLSGEKKIKYIENLDGLKNLTTLNFTGNIIKRIEKLDHLTNLKQLNLSNNRISKIEGLEQLVNLQTLNLEGNYIEKVPLWLVKKLRLLRTIKLANNNILSLTDAVRLRGCHDLHMLTIAGNPLCELPHHRLYIIFHLRVLNQLDGTAISSTERNEATARFSQEELDRLTRELHNTSNQLQQSQELHNRSVEEIEILAARERDLHEKEVRGQESREELERQLDTKDDLLKKKAKELQRAQTKQYQLEQELAFIKLDAKFEPINMPRMDSDEEEDIPYIGKSRFKKNQMAVESTAPGSKQQFTAVDGDTRRQLDGQLEEKQRQLNEAAERLAGLQRELRETQKQVVEATQELHKLERAATERRLTEAEKQKLRQRLAAKIQRVNQLKDEVENFENAIAGGRAEVQRLKLDYDELRARLKSLDPNSPEYAQTRSEMALKEAQVKDLTHQIKENEGTLNQLLKNIAVDTEAIRQLEEQLEKGTTSSDDALRHELEEIVGGLQDYLLNVRQKADAQRAEFDQLLRDKERLVRRLAALEQEKSILSADVDDYSQLQQQLDALNRSMNDMQELNNALQTEANELSVHDAELQKQLEDAEKRIEELHRSMQESDRKNQSDKATLSKQMEEMARLQNNLDDRKAEAVALKKEVGKLKGHNRDLAGQLENSNQRYRETLNAMLRPGEVVHQIGKLNEALRKGDRATAPSGRDKDPIARALHNLNETIFGLVDKENEDKEKAEKALQALEKHMANLKKKLAEAQQEYKTTMEAATEAKIEAEKRKHENALQTIDGDVNALKERLKEAEEDAVMMRTLAQNERAKREEEVRAREEKARLVDAQSQAALRDLERELGATRRGIKDRDIATSKELEGNRAKIEALHRKLEKLEAERADEMLKAVDAEKTADEALRDLAQAEEEIGALQDLLRAHEGNQENGRGYGTIRKLRDTLAVRQNEVGRLKKALRARKGQNLNEIADLTDEVDALRDALASNHQRIRSLWPGYYYYIPEGGKSPGQWKFTPQKSVPVPFPTAPPPPPSGAITIQGVPVDPAACHGLQPGTPGTIAVQEDGTLVLIPFEGLYCNVQEHHHLEDDVAALQEALERCKEKRKAEKEELEEAMNIVGPVQDLDRKLNEIKEEIKSHKDVLEKLKQDEERMSQEKQETAKELADLKDTLTNKLNRKHQLEGRVEELLGELRTEEAMMQQEEMQEELAALERTIAKRRAELRDAERMLRAARENTDLAEEKAEAMVKRFENARSNLNEAEQDAEELERQASDTGMKLVRARNELRQLQDQVKDAEGRQIQLDDQCRQLTRLVTNKEAEFTALEQKTDHMTGNLERLQSELIVTEEKEAERLAALRESEKVLAERREELNKLKEQANAQREELEGLDRLMGKKTTEIQLLQENIEQHQNELSIVLKEGKADVQEKQKQIKQLRHDVDELSSTKSDLESQIIRRKGEISGIRENTELASDELQNKISEVNKQKAELKHVLEMLGLEQQELDSLRRQHEVKSSELADTQRRMLEERSELEKINSDVQRREADLSRIKQNVEKLRSDVDCLTSQRSTLEDTVMSFTKEKDMLMNTASNLEDKIQIGKKNLYEIRTGIDKSGATLDQLEQELTHVRKEAFESNQQKNALNKEITSLRSAAKDVQSDLSSYKSELQDTQDQLQLVEQDLRAATKLRDDAALEAISLREEIKTCSHQMEMLTQQVRRKQDEAQRAEDNARERREELSEKEMEIQRLTREIEREEEKLQRTITNLNGEVQRLQTDLCEQRDELEATIIKRDATKRDMERLGRLEGKYEETEAQIKILESRIAEREREVLQLQRERSDLRGSLSSTEGELRACKVESGHETKRLQQRVDELKEENERARSKSGSEISSLEKMAQDHCERATRLSNELNQLRSEYIQIKKEMRFNEEDRAKERRELQRAACRIRDEIDDKVEEGVLMLDTSHSEAVKDLNELYHERESAERKLNTLKEIQKGKSPPRRSFLPRNEDKTMQNLQEDLKAKQEEIASQIRRQMSRHREQWQARKQQSEGKIRSLKKKVDNLDELVSNTSMDSLSYSRGRDLSPIRALPSLDERENIFPERDHMHSP</sequence>
<evidence type="ECO:0000313" key="5">
    <source>
        <dbReference type="EMBL" id="CAK8673460.1"/>
    </source>
</evidence>
<feature type="coiled-coil region" evidence="3">
    <location>
        <begin position="991"/>
        <end position="1056"/>
    </location>
</feature>
<dbReference type="Pfam" id="PF14580">
    <property type="entry name" value="LRR_9"/>
    <property type="match status" value="1"/>
</dbReference>
<name>A0ABP0F180_CLALP</name>
<feature type="compositionally biased region" description="Basic and acidic residues" evidence="4">
    <location>
        <begin position="2205"/>
        <end position="2221"/>
    </location>
</feature>
<gene>
    <name evidence="5" type="ORF">CVLEPA_LOCUS3258</name>
</gene>
<feature type="compositionally biased region" description="Basic and acidic residues" evidence="4">
    <location>
        <begin position="1837"/>
        <end position="1858"/>
    </location>
</feature>
<dbReference type="InterPro" id="IPR001611">
    <property type="entry name" value="Leu-rich_rpt"/>
</dbReference>
<feature type="coiled-coil region" evidence="3">
    <location>
        <begin position="347"/>
        <end position="381"/>
    </location>
</feature>
<comment type="caution">
    <text evidence="5">The sequence shown here is derived from an EMBL/GenBank/DDBJ whole genome shotgun (WGS) entry which is preliminary data.</text>
</comment>
<feature type="coiled-coil region" evidence="3">
    <location>
        <begin position="284"/>
        <end position="318"/>
    </location>
</feature>
<protein>
    <recommendedName>
        <fullName evidence="7">Centriolin</fullName>
    </recommendedName>
</protein>
<evidence type="ECO:0000256" key="4">
    <source>
        <dbReference type="SAM" id="MobiDB-lite"/>
    </source>
</evidence>
<dbReference type="EMBL" id="CAWYQH010000002">
    <property type="protein sequence ID" value="CAK8673460.1"/>
    <property type="molecule type" value="Genomic_DNA"/>
</dbReference>
<keyword evidence="3" id="KW-0175">Coiled coil</keyword>
<feature type="compositionally biased region" description="Basic and acidic residues" evidence="4">
    <location>
        <begin position="16"/>
        <end position="25"/>
    </location>
</feature>
<dbReference type="PANTHER" id="PTHR46652">
    <property type="entry name" value="LEUCINE-RICH REPEAT AND IQ DOMAIN-CONTAINING PROTEIN 1-RELATED"/>
    <property type="match status" value="1"/>
</dbReference>
<evidence type="ECO:0000256" key="1">
    <source>
        <dbReference type="ARBA" id="ARBA00022614"/>
    </source>
</evidence>
<accession>A0ABP0F180</accession>
<dbReference type="PANTHER" id="PTHR46652:SF3">
    <property type="entry name" value="LEUCINE-RICH REPEAT-CONTAINING PROTEIN 9"/>
    <property type="match status" value="1"/>
</dbReference>
<dbReference type="InterPro" id="IPR032675">
    <property type="entry name" value="LRR_dom_sf"/>
</dbReference>
<keyword evidence="6" id="KW-1185">Reference proteome</keyword>
<feature type="compositionally biased region" description="Low complexity" evidence="4">
    <location>
        <begin position="49"/>
        <end position="65"/>
    </location>
</feature>
<evidence type="ECO:0008006" key="7">
    <source>
        <dbReference type="Google" id="ProtNLM"/>
    </source>
</evidence>
<evidence type="ECO:0000256" key="2">
    <source>
        <dbReference type="ARBA" id="ARBA00022737"/>
    </source>
</evidence>
<feature type="compositionally biased region" description="Basic and acidic residues" evidence="4">
    <location>
        <begin position="2150"/>
        <end position="2167"/>
    </location>
</feature>
<dbReference type="Gene3D" id="1.10.287.1490">
    <property type="match status" value="2"/>
</dbReference>
<evidence type="ECO:0000313" key="6">
    <source>
        <dbReference type="Proteomes" id="UP001642483"/>
    </source>
</evidence>
<feature type="compositionally biased region" description="Basic and acidic residues" evidence="4">
    <location>
        <begin position="87"/>
        <end position="98"/>
    </location>
</feature>
<feature type="coiled-coil region" evidence="3">
    <location>
        <begin position="441"/>
        <end position="607"/>
    </location>
</feature>
<organism evidence="5 6">
    <name type="scientific">Clavelina lepadiformis</name>
    <name type="common">Light-bulb sea squirt</name>
    <name type="synonym">Ascidia lepadiformis</name>
    <dbReference type="NCBI Taxonomy" id="159417"/>
    <lineage>
        <taxon>Eukaryota</taxon>
        <taxon>Metazoa</taxon>
        <taxon>Chordata</taxon>
        <taxon>Tunicata</taxon>
        <taxon>Ascidiacea</taxon>
        <taxon>Aplousobranchia</taxon>
        <taxon>Clavelinidae</taxon>
        <taxon>Clavelina</taxon>
    </lineage>
</organism>
<dbReference type="InterPro" id="IPR050836">
    <property type="entry name" value="SDS22/Internalin_LRR"/>
</dbReference>